<feature type="binding site" evidence="8">
    <location>
        <position position="97"/>
    </location>
    <ligand>
        <name>NAD(+)</name>
        <dbReference type="ChEBI" id="CHEBI:57540"/>
    </ligand>
</feature>
<evidence type="ECO:0000259" key="10">
    <source>
        <dbReference type="Pfam" id="PF00056"/>
    </source>
</evidence>
<dbReference type="SUPFAM" id="SSF51735">
    <property type="entry name" value="NAD(P)-binding Rossmann-fold domains"/>
    <property type="match status" value="1"/>
</dbReference>
<feature type="binding site" evidence="7">
    <location>
        <position position="90"/>
    </location>
    <ligand>
        <name>substrate</name>
    </ligand>
</feature>
<keyword evidence="4 9" id="KW-0560">Oxidoreductase</keyword>
<dbReference type="InterPro" id="IPR015955">
    <property type="entry name" value="Lactate_DH/Glyco_Ohase_4_C"/>
</dbReference>
<dbReference type="RefSeq" id="WP_112094537.1">
    <property type="nucleotide sequence ID" value="NZ_QLOE01000015.1"/>
</dbReference>
<comment type="caution">
    <text evidence="12">The sequence shown here is derived from an EMBL/GenBank/DDBJ whole genome shotgun (WGS) entry which is preliminary data.</text>
</comment>
<dbReference type="PIRSF" id="PIRSF000102">
    <property type="entry name" value="Lac_mal_DH"/>
    <property type="match status" value="1"/>
</dbReference>
<evidence type="ECO:0000256" key="6">
    <source>
        <dbReference type="PIRSR" id="PIRSR000102-1"/>
    </source>
</evidence>
<accession>A0A328PGF2</accession>
<dbReference type="Pfam" id="PF02866">
    <property type="entry name" value="Ldh_1_C"/>
    <property type="match status" value="1"/>
</dbReference>
<dbReference type="SUPFAM" id="SSF56327">
    <property type="entry name" value="LDH C-terminal domain-like"/>
    <property type="match status" value="1"/>
</dbReference>
<dbReference type="Gene3D" id="3.40.50.720">
    <property type="entry name" value="NAD(P)-binding Rossmann-like Domain"/>
    <property type="match status" value="1"/>
</dbReference>
<dbReference type="InterPro" id="IPR036291">
    <property type="entry name" value="NAD(P)-bd_dom_sf"/>
</dbReference>
<evidence type="ECO:0000313" key="12">
    <source>
        <dbReference type="EMBL" id="RAO78474.1"/>
    </source>
</evidence>
<evidence type="ECO:0000256" key="8">
    <source>
        <dbReference type="PIRSR" id="PIRSR000102-3"/>
    </source>
</evidence>
<evidence type="ECO:0000256" key="9">
    <source>
        <dbReference type="RuleBase" id="RU003369"/>
    </source>
</evidence>
<feature type="binding site" evidence="8">
    <location>
        <begin position="7"/>
        <end position="13"/>
    </location>
    <ligand>
        <name>NAD(+)</name>
        <dbReference type="ChEBI" id="CHEBI:57540"/>
    </ligand>
</feature>
<dbReference type="InterPro" id="IPR022383">
    <property type="entry name" value="Lactate/malate_DH_C"/>
</dbReference>
<gene>
    <name evidence="12" type="ORF">DPC56_07925</name>
</gene>
<evidence type="ECO:0000256" key="1">
    <source>
        <dbReference type="ARBA" id="ARBA00008104"/>
    </source>
</evidence>
<dbReference type="Proteomes" id="UP000249782">
    <property type="component" value="Unassembled WGS sequence"/>
</dbReference>
<dbReference type="GO" id="GO:0006089">
    <property type="term" value="P:lactate metabolic process"/>
    <property type="evidence" value="ECO:0007669"/>
    <property type="project" value="TreeGrafter"/>
</dbReference>
<dbReference type="EMBL" id="QLOE01000015">
    <property type="protein sequence ID" value="RAO78474.1"/>
    <property type="molecule type" value="Genomic_DNA"/>
</dbReference>
<dbReference type="GO" id="GO:0006099">
    <property type="term" value="P:tricarboxylic acid cycle"/>
    <property type="evidence" value="ECO:0007669"/>
    <property type="project" value="UniProtKB-KW"/>
</dbReference>
<feature type="binding site" evidence="8">
    <location>
        <begin position="120"/>
        <end position="122"/>
    </location>
    <ligand>
        <name>NAD(+)</name>
        <dbReference type="ChEBI" id="CHEBI:57540"/>
    </ligand>
</feature>
<keyword evidence="3" id="KW-0521">NADP</keyword>
<keyword evidence="13" id="KW-1185">Reference proteome</keyword>
<dbReference type="NCBIfam" id="NF004863">
    <property type="entry name" value="PRK06223.1"/>
    <property type="match status" value="1"/>
</dbReference>
<evidence type="ECO:0000256" key="7">
    <source>
        <dbReference type="PIRSR" id="PIRSR000102-2"/>
    </source>
</evidence>
<evidence type="ECO:0000259" key="11">
    <source>
        <dbReference type="Pfam" id="PF02866"/>
    </source>
</evidence>
<sequence length="327" mass="35895">MKVSIIGSTGRVGKSTALCLAEEETVSVLQMISRKESFERSKGELLDISDALAAKGVSVELETSSDIKDVDDSKIIIITAGIPRKPNMERDDLAHVNGRIVARYASEIGKFAPDSMILVVTNPVDVMTYVALKYSGFHRSKVFGLGNHLDSLRLKNYMARHFNVHVSEVHTRVIGQHGPYMVPLISSTSIGGIPLEYYSKRDYFSNYKPFDLNGTIKKVINAGSNIISRKGATEYGPAFAISNIVKTILNDEKRILTVSTLIDGEIANIKDVCLGVPVKLGKDGIEGIVPFLMDDSEREAFIEAAEFVKGSTLEVMRLLEEEGLKEP</sequence>
<comment type="similarity">
    <text evidence="1 9">Belongs to the LDH/MDH superfamily.</text>
</comment>
<evidence type="ECO:0000256" key="5">
    <source>
        <dbReference type="ARBA" id="ARBA00023027"/>
    </source>
</evidence>
<feature type="binding site" evidence="7">
    <location>
        <position position="153"/>
    </location>
    <ligand>
        <name>substrate</name>
    </ligand>
</feature>
<dbReference type="PRINTS" id="PR00086">
    <property type="entry name" value="LLDHDRGNASE"/>
</dbReference>
<dbReference type="Gene3D" id="3.90.110.10">
    <property type="entry name" value="Lactate dehydrogenase/glycoside hydrolase, family 4, C-terminal"/>
    <property type="match status" value="1"/>
</dbReference>
<dbReference type="AlphaFoldDB" id="A0A328PGF2"/>
<feature type="binding site" evidence="7">
    <location>
        <position position="84"/>
    </location>
    <ligand>
        <name>substrate</name>
    </ligand>
</feature>
<proteinExistence type="inferred from homology"/>
<name>A0A328PGF2_9EURY</name>
<dbReference type="InterPro" id="IPR001557">
    <property type="entry name" value="L-lactate/malate_DH"/>
</dbReference>
<evidence type="ECO:0000313" key="13">
    <source>
        <dbReference type="Proteomes" id="UP000249782"/>
    </source>
</evidence>
<reference evidence="12 13" key="1">
    <citation type="submission" date="2018-06" db="EMBL/GenBank/DDBJ databases">
        <title>Draft genome sequence of hyperthermophilic methanogen Methanothermobacter tenebrarum sp. MCM-B 1447.</title>
        <authorList>
            <person name="Pore S.D."/>
            <person name="Dagar S."/>
            <person name="Dhakephalkar P.K."/>
        </authorList>
    </citation>
    <scope>NUCLEOTIDE SEQUENCE [LARGE SCALE GENOMIC DNA]</scope>
    <source>
        <strain evidence="12 13">MCM B 1447</strain>
    </source>
</reference>
<evidence type="ECO:0000256" key="2">
    <source>
        <dbReference type="ARBA" id="ARBA00022532"/>
    </source>
</evidence>
<evidence type="ECO:0000256" key="3">
    <source>
        <dbReference type="ARBA" id="ARBA00022857"/>
    </source>
</evidence>
<dbReference type="InterPro" id="IPR001236">
    <property type="entry name" value="Lactate/malate_DH_N"/>
</dbReference>
<feature type="domain" description="Lactate/malate dehydrogenase C-terminal" evidence="11">
    <location>
        <begin position="148"/>
        <end position="308"/>
    </location>
</feature>
<dbReference type="GO" id="GO:0004459">
    <property type="term" value="F:L-lactate dehydrogenase (NAD+) activity"/>
    <property type="evidence" value="ECO:0007669"/>
    <property type="project" value="TreeGrafter"/>
</dbReference>
<keyword evidence="5 8" id="KW-0520">NAD</keyword>
<evidence type="ECO:0000256" key="4">
    <source>
        <dbReference type="ARBA" id="ARBA00023002"/>
    </source>
</evidence>
<feature type="active site" description="Proton acceptor" evidence="6">
    <location>
        <position position="177"/>
    </location>
</feature>
<dbReference type="PANTHER" id="PTHR43128:SF16">
    <property type="entry name" value="L-LACTATE DEHYDROGENASE"/>
    <property type="match status" value="1"/>
</dbReference>
<feature type="domain" description="Lactate/malate dehydrogenase N-terminal" evidence="10">
    <location>
        <begin position="1"/>
        <end position="144"/>
    </location>
</feature>
<keyword evidence="2" id="KW-0816">Tricarboxylic acid cycle</keyword>
<dbReference type="PANTHER" id="PTHR43128">
    <property type="entry name" value="L-2-HYDROXYCARBOXYLATE DEHYDROGENASE (NAD(P)(+))"/>
    <property type="match status" value="1"/>
</dbReference>
<dbReference type="Pfam" id="PF00056">
    <property type="entry name" value="Ldh_1_N"/>
    <property type="match status" value="1"/>
</dbReference>
<feature type="binding site" evidence="7">
    <location>
        <position position="122"/>
    </location>
    <ligand>
        <name>substrate</name>
    </ligand>
</feature>
<organism evidence="12 13">
    <name type="scientific">Methanothermobacter tenebrarum</name>
    <dbReference type="NCBI Taxonomy" id="680118"/>
    <lineage>
        <taxon>Archaea</taxon>
        <taxon>Methanobacteriati</taxon>
        <taxon>Methanobacteriota</taxon>
        <taxon>Methanomada group</taxon>
        <taxon>Methanobacteria</taxon>
        <taxon>Methanobacteriales</taxon>
        <taxon>Methanobacteriaceae</taxon>
        <taxon>Methanothermobacter</taxon>
    </lineage>
</organism>
<protein>
    <submittedName>
        <fullName evidence="12">Malate dehydrogenase</fullName>
    </submittedName>
</protein>
<dbReference type="OrthoDB" id="2596at2157"/>